<dbReference type="Proteomes" id="UP000031202">
    <property type="component" value="Unassembled WGS sequence"/>
</dbReference>
<evidence type="ECO:0000313" key="1">
    <source>
        <dbReference type="EMBL" id="KIC56615.1"/>
    </source>
</evidence>
<accession>A0A0B4CX23</accession>
<proteinExistence type="predicted"/>
<gene>
    <name evidence="1" type="ORF">RM52_12420</name>
</gene>
<comment type="caution">
    <text evidence="1">The sequence shown here is derived from an EMBL/GenBank/DDBJ whole genome shotgun (WGS) entry which is preliminary data.</text>
</comment>
<evidence type="ECO:0000313" key="2">
    <source>
        <dbReference type="Proteomes" id="UP000031202"/>
    </source>
</evidence>
<sequence length="85" mass="9018">MLKVEHDVIRPWTSKVTLSGKLRELENRSATEAGVLTTGIGSGVSVADGMGTGDDAARFTGPGVRWIEQTCCEDGTTEVVPIERA</sequence>
<dbReference type="EMBL" id="JWSZ01000016">
    <property type="protein sequence ID" value="KIC56615.1"/>
    <property type="molecule type" value="Genomic_DNA"/>
</dbReference>
<name>A0A0B4CX23_9MICO</name>
<protein>
    <submittedName>
        <fullName evidence="1">Uncharacterized protein</fullName>
    </submittedName>
</protein>
<dbReference type="AlphaFoldDB" id="A0A0B4CX23"/>
<organism evidence="1 2">
    <name type="scientific">Microbacterium hominis</name>
    <dbReference type="NCBI Taxonomy" id="162426"/>
    <lineage>
        <taxon>Bacteria</taxon>
        <taxon>Bacillati</taxon>
        <taxon>Actinomycetota</taxon>
        <taxon>Actinomycetes</taxon>
        <taxon>Micrococcales</taxon>
        <taxon>Microbacteriaceae</taxon>
        <taxon>Microbacterium</taxon>
    </lineage>
</organism>
<reference evidence="1 2" key="1">
    <citation type="submission" date="2014-12" db="EMBL/GenBank/DDBJ databases">
        <title>Genome sequencing of Microbacterium hominis TPW29.</title>
        <authorList>
            <person name="Tan P.W."/>
            <person name="Chan K.-G."/>
        </authorList>
    </citation>
    <scope>NUCLEOTIDE SEQUENCE [LARGE SCALE GENOMIC DNA]</scope>
    <source>
        <strain evidence="1 2">TPW29</strain>
    </source>
</reference>